<sequence>MPPMQFDLEATIEGGNAQQPGEGDEAVCEDPRRRCTYRKGRCSAPRTYKKNGELHSFCEFHRLRSIANQKNFDKKRRARTHSE</sequence>
<dbReference type="HOGENOM" id="CLU_2550030_0_0_1"/>
<evidence type="ECO:0000313" key="2">
    <source>
        <dbReference type="Proteomes" id="UP000019132"/>
    </source>
</evidence>
<dbReference type="VEuPathDB" id="FungiDB:PYU1_G007327"/>
<keyword evidence="2" id="KW-1185">Reference proteome</keyword>
<dbReference type="Proteomes" id="UP000019132">
    <property type="component" value="Unassembled WGS sequence"/>
</dbReference>
<name>K3WQV1_GLOUD</name>
<protein>
    <submittedName>
        <fullName evidence="1">Uncharacterized protein</fullName>
    </submittedName>
</protein>
<dbReference type="AlphaFoldDB" id="K3WQV1"/>
<reference evidence="2" key="1">
    <citation type="journal article" date="2010" name="Genome Biol.">
        <title>Genome sequence of the necrotrophic plant pathogen Pythium ultimum reveals original pathogenicity mechanisms and effector repertoire.</title>
        <authorList>
            <person name="Levesque C.A."/>
            <person name="Brouwer H."/>
            <person name="Cano L."/>
            <person name="Hamilton J.P."/>
            <person name="Holt C."/>
            <person name="Huitema E."/>
            <person name="Raffaele S."/>
            <person name="Robideau G.P."/>
            <person name="Thines M."/>
            <person name="Win J."/>
            <person name="Zerillo M.M."/>
            <person name="Beakes G.W."/>
            <person name="Boore J.L."/>
            <person name="Busam D."/>
            <person name="Dumas B."/>
            <person name="Ferriera S."/>
            <person name="Fuerstenberg S.I."/>
            <person name="Gachon C.M."/>
            <person name="Gaulin E."/>
            <person name="Govers F."/>
            <person name="Grenville-Briggs L."/>
            <person name="Horner N."/>
            <person name="Hostetler J."/>
            <person name="Jiang R.H."/>
            <person name="Johnson J."/>
            <person name="Krajaejun T."/>
            <person name="Lin H."/>
            <person name="Meijer H.J."/>
            <person name="Moore B."/>
            <person name="Morris P."/>
            <person name="Phuntmart V."/>
            <person name="Puiu D."/>
            <person name="Shetty J."/>
            <person name="Stajich J.E."/>
            <person name="Tripathy S."/>
            <person name="Wawra S."/>
            <person name="van West P."/>
            <person name="Whitty B.R."/>
            <person name="Coutinho P.M."/>
            <person name="Henrissat B."/>
            <person name="Martin F."/>
            <person name="Thomas P.D."/>
            <person name="Tyler B.M."/>
            <person name="De Vries R.P."/>
            <person name="Kamoun S."/>
            <person name="Yandell M."/>
            <person name="Tisserat N."/>
            <person name="Buell C.R."/>
        </authorList>
    </citation>
    <scope>NUCLEOTIDE SEQUENCE</scope>
    <source>
        <strain evidence="2">DAOM:BR144</strain>
    </source>
</reference>
<dbReference type="eggNOG" id="ENOG502SY6X">
    <property type="taxonomic scope" value="Eukaryota"/>
</dbReference>
<dbReference type="InParanoid" id="K3WQV1"/>
<dbReference type="EnsemblProtists" id="PYU1_T007343">
    <property type="protein sequence ID" value="PYU1_T007343"/>
    <property type="gene ID" value="PYU1_G007327"/>
</dbReference>
<evidence type="ECO:0000313" key="1">
    <source>
        <dbReference type="EnsemblProtists" id="PYU1_T007343"/>
    </source>
</evidence>
<reference evidence="1" key="3">
    <citation type="submission" date="2015-02" db="UniProtKB">
        <authorList>
            <consortium name="EnsemblProtists"/>
        </authorList>
    </citation>
    <scope>IDENTIFICATION</scope>
    <source>
        <strain evidence="1">DAOM BR144</strain>
    </source>
</reference>
<reference evidence="2" key="2">
    <citation type="submission" date="2010-04" db="EMBL/GenBank/DDBJ databases">
        <authorList>
            <person name="Buell R."/>
            <person name="Hamilton J."/>
            <person name="Hostetler J."/>
        </authorList>
    </citation>
    <scope>NUCLEOTIDE SEQUENCE [LARGE SCALE GENOMIC DNA]</scope>
    <source>
        <strain evidence="2">DAOM:BR144</strain>
    </source>
</reference>
<organism evidence="1 2">
    <name type="scientific">Globisporangium ultimum (strain ATCC 200006 / CBS 805.95 / DAOM BR144)</name>
    <name type="common">Pythium ultimum</name>
    <dbReference type="NCBI Taxonomy" id="431595"/>
    <lineage>
        <taxon>Eukaryota</taxon>
        <taxon>Sar</taxon>
        <taxon>Stramenopiles</taxon>
        <taxon>Oomycota</taxon>
        <taxon>Peronosporomycetes</taxon>
        <taxon>Pythiales</taxon>
        <taxon>Pythiaceae</taxon>
        <taxon>Globisporangium</taxon>
    </lineage>
</organism>
<dbReference type="EMBL" id="GL376629">
    <property type="status" value="NOT_ANNOTATED_CDS"/>
    <property type="molecule type" value="Genomic_DNA"/>
</dbReference>
<accession>K3WQV1</accession>
<proteinExistence type="predicted"/>